<feature type="domain" description="Ig-like" evidence="2">
    <location>
        <begin position="496"/>
        <end position="572"/>
    </location>
</feature>
<dbReference type="InterPro" id="IPR013783">
    <property type="entry name" value="Ig-like_fold"/>
</dbReference>
<dbReference type="GO" id="GO:0005178">
    <property type="term" value="F:integrin binding"/>
    <property type="evidence" value="ECO:0007669"/>
    <property type="project" value="InterPro"/>
</dbReference>
<dbReference type="InterPro" id="IPR007110">
    <property type="entry name" value="Ig-like_dom"/>
</dbReference>
<feature type="domain" description="Ig-like" evidence="2">
    <location>
        <begin position="377"/>
        <end position="481"/>
    </location>
</feature>
<sequence length="591" mass="64858">MTNTSLFVQLFVGFLLSVALADSNCPIKLDPTKVVAKHGDPVSINCTAEGEHEGMGFEASENGTGTIMVNHLTWSVTSVDPSIAVLCYITPSLGNSAFKALTLFCTWVKNGQKINSSLPLSREDAGIYSVEAEGLSSREKNVSVRILYGPELSCSSNYTALEHSKFSLSCTVGVDLGNITRDDAGNYTLVASTGQQTVTQTFEVIVHYSNFILGSSVSLKCSARGNPRPKYSWIYYNTTNVSEENDDGVSILVIHNATTFNIGSYTCLASNEHGTVSKTARLTTEGAQQECPLQIIPAERMVLEYNSESKRATCTTSSTENLKEIYWRDNGGHITSGLLDIIPDTRNWDAKPAVCEAGFKGIGLCSKRLDIILYKKPDSVFIRIQRGSETLEDFIQEGEYTLNCLITSVAPAKYVWVRWFRGNESFTPQKVHVSCIECDINETRTSVNMSFSTNITVNRTHNEMTFSCEAALNLSEVQNITFPASRPLNTTVYYEPVINTTKLSSPVPVFSGYAEDLKCEAEGNPRPKITWNSSLTGPLEHSDGVLPVTQKGLYTCIATNLIGSDFHKVEVIEKGKTILLLLMLVLMNSSR</sequence>
<dbReference type="InterPro" id="IPR003598">
    <property type="entry name" value="Ig_sub2"/>
</dbReference>
<dbReference type="PANTHER" id="PTHR13771">
    <property type="entry name" value="INTERCELLULAR ADHESION MOLECULE"/>
    <property type="match status" value="1"/>
</dbReference>
<protein>
    <recommendedName>
        <fullName evidence="2">Ig-like domain-containing protein</fullName>
    </recommendedName>
</protein>
<feature type="signal peptide" evidence="1">
    <location>
        <begin position="1"/>
        <end position="21"/>
    </location>
</feature>
<dbReference type="InterPro" id="IPR047012">
    <property type="entry name" value="ICAM_VCAM"/>
</dbReference>
<keyword evidence="4" id="KW-1185">Reference proteome</keyword>
<organism evidence="3 4">
    <name type="scientific">Mugilogobius chulae</name>
    <name type="common">yellowstripe goby</name>
    <dbReference type="NCBI Taxonomy" id="88201"/>
    <lineage>
        <taxon>Eukaryota</taxon>
        <taxon>Metazoa</taxon>
        <taxon>Chordata</taxon>
        <taxon>Craniata</taxon>
        <taxon>Vertebrata</taxon>
        <taxon>Euteleostomi</taxon>
        <taxon>Actinopterygii</taxon>
        <taxon>Neopterygii</taxon>
        <taxon>Teleostei</taxon>
        <taxon>Neoteleostei</taxon>
        <taxon>Acanthomorphata</taxon>
        <taxon>Gobiaria</taxon>
        <taxon>Gobiiformes</taxon>
        <taxon>Gobioidei</taxon>
        <taxon>Gobiidae</taxon>
        <taxon>Gobionellinae</taxon>
        <taxon>Mugilogobius</taxon>
    </lineage>
</organism>
<dbReference type="AlphaFoldDB" id="A0AAW0Q8J4"/>
<reference evidence="4" key="1">
    <citation type="submission" date="2024-04" db="EMBL/GenBank/DDBJ databases">
        <title>Salinicola lusitanus LLJ914,a marine bacterium isolated from the Okinawa Trough.</title>
        <authorList>
            <person name="Li J."/>
        </authorList>
    </citation>
    <scope>NUCLEOTIDE SEQUENCE [LARGE SCALE GENOMIC DNA]</scope>
</reference>
<dbReference type="EMBL" id="JBBPFD010000002">
    <property type="protein sequence ID" value="KAK7940484.1"/>
    <property type="molecule type" value="Genomic_DNA"/>
</dbReference>
<gene>
    <name evidence="3" type="ORF">WMY93_003810</name>
</gene>
<dbReference type="SMART" id="SM00408">
    <property type="entry name" value="IGc2"/>
    <property type="match status" value="2"/>
</dbReference>
<evidence type="ECO:0000259" key="2">
    <source>
        <dbReference type="PROSITE" id="PS50835"/>
    </source>
</evidence>
<keyword evidence="1" id="KW-0732">Signal</keyword>
<dbReference type="GO" id="GO:0007155">
    <property type="term" value="P:cell adhesion"/>
    <property type="evidence" value="ECO:0007669"/>
    <property type="project" value="InterPro"/>
</dbReference>
<dbReference type="InterPro" id="IPR003599">
    <property type="entry name" value="Ig_sub"/>
</dbReference>
<dbReference type="InterPro" id="IPR036179">
    <property type="entry name" value="Ig-like_dom_sf"/>
</dbReference>
<proteinExistence type="predicted"/>
<dbReference type="SUPFAM" id="SSF48726">
    <property type="entry name" value="Immunoglobulin"/>
    <property type="match status" value="4"/>
</dbReference>
<dbReference type="Proteomes" id="UP001460270">
    <property type="component" value="Unassembled WGS sequence"/>
</dbReference>
<dbReference type="SMART" id="SM00409">
    <property type="entry name" value="IG"/>
    <property type="match status" value="4"/>
</dbReference>
<feature type="domain" description="Ig-like" evidence="2">
    <location>
        <begin position="214"/>
        <end position="283"/>
    </location>
</feature>
<evidence type="ECO:0000256" key="1">
    <source>
        <dbReference type="SAM" id="SignalP"/>
    </source>
</evidence>
<evidence type="ECO:0000313" key="4">
    <source>
        <dbReference type="Proteomes" id="UP001460270"/>
    </source>
</evidence>
<evidence type="ECO:0000313" key="3">
    <source>
        <dbReference type="EMBL" id="KAK7940484.1"/>
    </source>
</evidence>
<accession>A0AAW0Q8J4</accession>
<comment type="caution">
    <text evidence="3">The sequence shown here is derived from an EMBL/GenBank/DDBJ whole genome shotgun (WGS) entry which is preliminary data.</text>
</comment>
<name>A0AAW0Q8J4_9GOBI</name>
<dbReference type="PROSITE" id="PS50835">
    <property type="entry name" value="IG_LIKE"/>
    <property type="match status" value="3"/>
</dbReference>
<dbReference type="Pfam" id="PF13927">
    <property type="entry name" value="Ig_3"/>
    <property type="match status" value="1"/>
</dbReference>
<feature type="chain" id="PRO_5043441085" description="Ig-like domain-containing protein" evidence="1">
    <location>
        <begin position="22"/>
        <end position="591"/>
    </location>
</feature>
<dbReference type="Gene3D" id="2.60.40.10">
    <property type="entry name" value="Immunoglobulins"/>
    <property type="match status" value="4"/>
</dbReference>
<dbReference type="PANTHER" id="PTHR13771:SF9">
    <property type="entry name" value="INTERCELLULAR ADHESION MOLECULE 5"/>
    <property type="match status" value="1"/>
</dbReference>